<dbReference type="EMBL" id="HBIX01032855">
    <property type="protein sequence ID" value="CAE0728837.1"/>
    <property type="molecule type" value="Transcribed_RNA"/>
</dbReference>
<gene>
    <name evidence="2" type="ORF">PAUS00366_LOCUS21621</name>
</gene>
<organism evidence="2">
    <name type="scientific">Pseudo-nitzschia australis</name>
    <dbReference type="NCBI Taxonomy" id="44445"/>
    <lineage>
        <taxon>Eukaryota</taxon>
        <taxon>Sar</taxon>
        <taxon>Stramenopiles</taxon>
        <taxon>Ochrophyta</taxon>
        <taxon>Bacillariophyta</taxon>
        <taxon>Bacillariophyceae</taxon>
        <taxon>Bacillariophycidae</taxon>
        <taxon>Bacillariales</taxon>
        <taxon>Bacillariaceae</taxon>
        <taxon>Pseudo-nitzschia</taxon>
    </lineage>
</organism>
<evidence type="ECO:0000313" key="2">
    <source>
        <dbReference type="EMBL" id="CAE0728837.1"/>
    </source>
</evidence>
<reference evidence="2" key="1">
    <citation type="submission" date="2021-01" db="EMBL/GenBank/DDBJ databases">
        <authorList>
            <person name="Corre E."/>
            <person name="Pelletier E."/>
            <person name="Niang G."/>
            <person name="Scheremetjew M."/>
            <person name="Finn R."/>
            <person name="Kale V."/>
            <person name="Holt S."/>
            <person name="Cochrane G."/>
            <person name="Meng A."/>
            <person name="Brown T."/>
            <person name="Cohen L."/>
        </authorList>
    </citation>
    <scope>NUCLEOTIDE SEQUENCE</scope>
    <source>
        <strain evidence="2">10249 10 AB</strain>
    </source>
</reference>
<sequence>MAFEQNLEADRIEGFNIFSAFVRVPLLVLGGILGGDGSSSFNNVDSDDSLMSHSLSRSMDVDLNNSATNNNSDVQFHGAATDCTRPLNQQQTLNMTSINHSIQREKPDCRADHTHNNQGMKRTKTMSWSDESGLPLVYENDEVRAEKFLLYRYYRCLFSRGTFYSVAFAEMRSVVYCCSLGWIEWIPPLREDRQVQVLVPPT</sequence>
<dbReference type="AlphaFoldDB" id="A0A7S4AW26"/>
<feature type="region of interest" description="Disordered" evidence="1">
    <location>
        <begin position="104"/>
        <end position="126"/>
    </location>
</feature>
<evidence type="ECO:0000256" key="1">
    <source>
        <dbReference type="SAM" id="MobiDB-lite"/>
    </source>
</evidence>
<name>A0A7S4AW26_9STRA</name>
<protein>
    <submittedName>
        <fullName evidence="2">Uncharacterized protein</fullName>
    </submittedName>
</protein>
<feature type="compositionally biased region" description="Basic and acidic residues" evidence="1">
    <location>
        <begin position="104"/>
        <end position="115"/>
    </location>
</feature>
<proteinExistence type="predicted"/>
<feature type="compositionally biased region" description="Polar residues" evidence="1">
    <location>
        <begin position="116"/>
        <end position="126"/>
    </location>
</feature>
<accession>A0A7S4AW26</accession>